<feature type="compositionally biased region" description="Acidic residues" evidence="1">
    <location>
        <begin position="857"/>
        <end position="870"/>
    </location>
</feature>
<feature type="region of interest" description="Disordered" evidence="1">
    <location>
        <begin position="847"/>
        <end position="891"/>
    </location>
</feature>
<dbReference type="EMBL" id="CAMXCT030001924">
    <property type="protein sequence ID" value="CAL4781528.1"/>
    <property type="molecule type" value="Genomic_DNA"/>
</dbReference>
<dbReference type="Proteomes" id="UP001152797">
    <property type="component" value="Unassembled WGS sequence"/>
</dbReference>
<dbReference type="OrthoDB" id="437318at2759"/>
<dbReference type="EMBL" id="CAMXCT010001924">
    <property type="protein sequence ID" value="CAI3994216.1"/>
    <property type="molecule type" value="Genomic_DNA"/>
</dbReference>
<reference evidence="3 4" key="2">
    <citation type="submission" date="2024-05" db="EMBL/GenBank/DDBJ databases">
        <authorList>
            <person name="Chen Y."/>
            <person name="Shah S."/>
            <person name="Dougan E. K."/>
            <person name="Thang M."/>
            <person name="Chan C."/>
        </authorList>
    </citation>
    <scope>NUCLEOTIDE SEQUENCE [LARGE SCALE GENOMIC DNA]</scope>
</reference>
<sequence>MGSSEARLEYMVGASTCVRPSHEIFCGLAGRPFVGTELLRLQGSFGSDYPHPEEIERLPEGLAKDMAGNAFPTTVLQANFISSLVCHNAWQDVAARVDCASPAKPKCNRKRRHTRQPPEGDSGEPDEKKKKNSKQRPSDDGMNPGDETVSTTVTNKLGQKGDCLSIAKKLALLKEFEEVKNSGVLRPNKEMLTRKRPGYFSGCCSESKWGGARKRFKWDLFAEMMPAMATRCDEVPSWLKQRMGLVNAKFKGPCEEAIPEEVLKIADAILMDECARGLEMDTKSVTTLMHSLIDMYNEEAEQFNKESEAKHLERLSELDANGVLSKDELEAVANRPPPQAPVIAKDEWTDKKMEHLVLRFCKSWGYARYKQDRPSKHLSREHPSMKRLASYIQSLKETKKIDSRLMFNWDQVWTCLYEPKRKVIWKNGDAGAQSELQRFGARKKIANSLADHFGQDAEFPEKRASWEQNLAKLSGYGAAVTCQAWRNPRTTTTISWCDGELGPLFVTFGDGQVSDKDVSEVNSQYQGTLHVEHVCKKTHMWNEETCLKFLDFMSKEIRRKRLSLGYKDASEAPCLGICDRAPSHQSQIFRTLRANWAKENNVILLGADVDGPCPVPGGFGATMQPNDRYHQFFHMLRAAYLRAACGVPANPLASTLSEKELGPHDVPIIQCPVRVSLAADAFAVKKLREYKDGAIIQWAWVTAGHVTEKEISDWCFGGDQAYKHTWQNADCVLKGERFHSWFAIPEDGGEEIQLPVWINTPLEVQISQWLATKEDAFAAEPNRTLVVDLEEKRILPPSQVSSKTIGKRYVVLTITMSLNAAELAVRFGKGQKNKLVVREFESHGGAAPTVAFGGAEPMEEEEMQDLLGDDPGDHALDVSDDEDPMYGEDLD</sequence>
<dbReference type="AlphaFoldDB" id="A0A9P1CMR1"/>
<dbReference type="EMBL" id="CAMXCT020001924">
    <property type="protein sequence ID" value="CAL1147591.1"/>
    <property type="molecule type" value="Genomic_DNA"/>
</dbReference>
<accession>A0A9P1CMR1</accession>
<name>A0A9P1CMR1_9DINO</name>
<feature type="region of interest" description="Disordered" evidence="1">
    <location>
        <begin position="104"/>
        <end position="154"/>
    </location>
</feature>
<evidence type="ECO:0000256" key="1">
    <source>
        <dbReference type="SAM" id="MobiDB-lite"/>
    </source>
</evidence>
<gene>
    <name evidence="2" type="ORF">C1SCF055_LOCUS20882</name>
</gene>
<evidence type="ECO:0000313" key="4">
    <source>
        <dbReference type="Proteomes" id="UP001152797"/>
    </source>
</evidence>
<feature type="compositionally biased region" description="Basic residues" evidence="1">
    <location>
        <begin position="106"/>
        <end position="115"/>
    </location>
</feature>
<keyword evidence="4" id="KW-1185">Reference proteome</keyword>
<protein>
    <submittedName>
        <fullName evidence="3">Malate dehydrogenase 2, mitochondrial</fullName>
    </submittedName>
</protein>
<organism evidence="2">
    <name type="scientific">Cladocopium goreaui</name>
    <dbReference type="NCBI Taxonomy" id="2562237"/>
    <lineage>
        <taxon>Eukaryota</taxon>
        <taxon>Sar</taxon>
        <taxon>Alveolata</taxon>
        <taxon>Dinophyceae</taxon>
        <taxon>Suessiales</taxon>
        <taxon>Symbiodiniaceae</taxon>
        <taxon>Cladocopium</taxon>
    </lineage>
</organism>
<evidence type="ECO:0000313" key="3">
    <source>
        <dbReference type="EMBL" id="CAL4781528.1"/>
    </source>
</evidence>
<proteinExistence type="predicted"/>
<comment type="caution">
    <text evidence="2">The sequence shown here is derived from an EMBL/GenBank/DDBJ whole genome shotgun (WGS) entry which is preliminary data.</text>
</comment>
<reference evidence="2" key="1">
    <citation type="submission" date="2022-10" db="EMBL/GenBank/DDBJ databases">
        <authorList>
            <person name="Chen Y."/>
            <person name="Dougan E. K."/>
            <person name="Chan C."/>
            <person name="Rhodes N."/>
            <person name="Thang M."/>
        </authorList>
    </citation>
    <scope>NUCLEOTIDE SEQUENCE</scope>
</reference>
<feature type="compositionally biased region" description="Acidic residues" evidence="1">
    <location>
        <begin position="878"/>
        <end position="891"/>
    </location>
</feature>
<evidence type="ECO:0000313" key="2">
    <source>
        <dbReference type="EMBL" id="CAI3994216.1"/>
    </source>
</evidence>